<proteinExistence type="predicted"/>
<dbReference type="Pfam" id="PF02754">
    <property type="entry name" value="CCG"/>
    <property type="match status" value="2"/>
</dbReference>
<dbReference type="PANTHER" id="PTHR30296">
    <property type="entry name" value="UNCHARACTERIZED PROTEIN YKGE"/>
    <property type="match status" value="1"/>
</dbReference>
<dbReference type="GO" id="GO:0016491">
    <property type="term" value="F:oxidoreductase activity"/>
    <property type="evidence" value="ECO:0007669"/>
    <property type="project" value="UniProtKB-ARBA"/>
</dbReference>
<dbReference type="GO" id="GO:0005829">
    <property type="term" value="C:cytosol"/>
    <property type="evidence" value="ECO:0007669"/>
    <property type="project" value="TreeGrafter"/>
</dbReference>
<evidence type="ECO:0000313" key="3">
    <source>
        <dbReference type="Proteomes" id="UP000320672"/>
    </source>
</evidence>
<dbReference type="InterPro" id="IPR004017">
    <property type="entry name" value="Cys_rich_dom"/>
</dbReference>
<protein>
    <submittedName>
        <fullName evidence="2">Lactate utilization protein A</fullName>
    </submittedName>
</protein>
<dbReference type="OrthoDB" id="9770306at2"/>
<dbReference type="KEGG" id="rml:FF011L_37050"/>
<feature type="domain" description="Cysteine-rich" evidence="1">
    <location>
        <begin position="4"/>
        <end position="83"/>
    </location>
</feature>
<evidence type="ECO:0000259" key="1">
    <source>
        <dbReference type="Pfam" id="PF02754"/>
    </source>
</evidence>
<evidence type="ECO:0000313" key="2">
    <source>
        <dbReference type="EMBL" id="QDS94921.1"/>
    </source>
</evidence>
<dbReference type="RefSeq" id="WP_145352858.1">
    <property type="nucleotide sequence ID" value="NZ_CP036262.1"/>
</dbReference>
<accession>A0A517MJ44</accession>
<name>A0A517MJ44_9BACT</name>
<feature type="domain" description="Cysteine-rich" evidence="1">
    <location>
        <begin position="131"/>
        <end position="226"/>
    </location>
</feature>
<reference evidence="2 3" key="1">
    <citation type="submission" date="2019-02" db="EMBL/GenBank/DDBJ databases">
        <title>Deep-cultivation of Planctomycetes and their phenomic and genomic characterization uncovers novel biology.</title>
        <authorList>
            <person name="Wiegand S."/>
            <person name="Jogler M."/>
            <person name="Boedeker C."/>
            <person name="Pinto D."/>
            <person name="Vollmers J."/>
            <person name="Rivas-Marin E."/>
            <person name="Kohn T."/>
            <person name="Peeters S.H."/>
            <person name="Heuer A."/>
            <person name="Rast P."/>
            <person name="Oberbeckmann S."/>
            <person name="Bunk B."/>
            <person name="Jeske O."/>
            <person name="Meyerdierks A."/>
            <person name="Storesund J.E."/>
            <person name="Kallscheuer N."/>
            <person name="Luecker S."/>
            <person name="Lage O.M."/>
            <person name="Pohl T."/>
            <person name="Merkel B.J."/>
            <person name="Hornburger P."/>
            <person name="Mueller R.-W."/>
            <person name="Bruemmer F."/>
            <person name="Labrenz M."/>
            <person name="Spormann A.M."/>
            <person name="Op den Camp H."/>
            <person name="Overmann J."/>
            <person name="Amann R."/>
            <person name="Jetten M.S.M."/>
            <person name="Mascher T."/>
            <person name="Medema M.H."/>
            <person name="Devos D.P."/>
            <person name="Kaster A.-K."/>
            <person name="Ovreas L."/>
            <person name="Rohde M."/>
            <person name="Galperin M.Y."/>
            <person name="Jogler C."/>
        </authorList>
    </citation>
    <scope>NUCLEOTIDE SEQUENCE [LARGE SCALE GENOMIC DNA]</scope>
    <source>
        <strain evidence="2 3">FF011L</strain>
    </source>
</reference>
<dbReference type="Proteomes" id="UP000320672">
    <property type="component" value="Chromosome"/>
</dbReference>
<gene>
    <name evidence="2" type="primary">lutA</name>
    <name evidence="2" type="ORF">FF011L_37050</name>
</gene>
<dbReference type="AlphaFoldDB" id="A0A517MJ44"/>
<keyword evidence="3" id="KW-1185">Reference proteome</keyword>
<dbReference type="PANTHER" id="PTHR30296:SF0">
    <property type="entry name" value="LACTATE UTILIZATION PROTEIN A"/>
    <property type="match status" value="1"/>
</dbReference>
<organism evidence="2 3">
    <name type="scientific">Roseimaritima multifibrata</name>
    <dbReference type="NCBI Taxonomy" id="1930274"/>
    <lineage>
        <taxon>Bacteria</taxon>
        <taxon>Pseudomonadati</taxon>
        <taxon>Planctomycetota</taxon>
        <taxon>Planctomycetia</taxon>
        <taxon>Pirellulales</taxon>
        <taxon>Pirellulaceae</taxon>
        <taxon>Roseimaritima</taxon>
    </lineage>
</organism>
<sequence>MHIGLFVPCYVDQFYPDVAVATLELLESCGMQVEFPSAQTCCGQPMANTGCAEMAVPLAERFVEIFQPYDFVVCPSGSCTAMVVHHYDHLFSGEKRAAFEAVRDKTLELSQFLERYVPAEKLNFPSFPHRVGLHQSCHGLRELRIGACSERMVTGNDSVGELLERVPDLTRVTLKRADECCGFGGTFAVAEADVSVAMGLSRVADHAAADAEVIVAGDMSCLMHMQGLMRRDGSPLRVMHLAQLLCGRSIDINHDAKEQRR</sequence>
<dbReference type="EMBL" id="CP036262">
    <property type="protein sequence ID" value="QDS94921.1"/>
    <property type="molecule type" value="Genomic_DNA"/>
</dbReference>